<protein>
    <submittedName>
        <fullName evidence="1">Uncharacterized protein</fullName>
    </submittedName>
</protein>
<dbReference type="VEuPathDB" id="PiroplasmaDB:BBOV_IV001670"/>
<reference evidence="1" key="1">
    <citation type="journal article" date="2014" name="BMC Genomics">
        <title>The Babesia bovis gene and promoter model: an update from full-length EST analysis.</title>
        <authorList>
            <person name="Yamagishi J."/>
            <person name="Wakaguri H."/>
            <person name="Yokoyama N."/>
            <person name="Yamashita R."/>
            <person name="Suzuki Y."/>
            <person name="Xuan X."/>
            <person name="Igarashi I."/>
        </authorList>
    </citation>
    <scope>NUCLEOTIDE SEQUENCE</scope>
    <source>
        <strain evidence="1">Texas</strain>
    </source>
</reference>
<organism evidence="1">
    <name type="scientific">Babesia bovis</name>
    <dbReference type="NCBI Taxonomy" id="5865"/>
    <lineage>
        <taxon>Eukaryota</taxon>
        <taxon>Sar</taxon>
        <taxon>Alveolata</taxon>
        <taxon>Apicomplexa</taxon>
        <taxon>Aconoidasida</taxon>
        <taxon>Piroplasmida</taxon>
        <taxon>Babesiidae</taxon>
        <taxon>Babesia</taxon>
    </lineage>
</organism>
<evidence type="ECO:0000313" key="1">
    <source>
        <dbReference type="EMBL" id="BAN65231.1"/>
    </source>
</evidence>
<accession>S6B833</accession>
<name>S6B833_BABBO</name>
<gene>
    <name evidence="1" type="primary">BBOV_IV001670</name>
</gene>
<dbReference type="EMBL" id="AK441437">
    <property type="protein sequence ID" value="BAN65231.1"/>
    <property type="molecule type" value="mRNA"/>
</dbReference>
<sequence length="233" mass="26036">MPHGAYLVHYGPVAAIWALVTVISSHSGAIVLPAPNHMNHVFQPADTLAFNSFELAKIFGRLTDQSPIGSVLATPTCSNLDANVQKRRKWHGIFEREDEEIDSNQFRSRLAATKLVWPTYYVANRQTPYLVPDKQRHKFKLKGYLGHVVPTDLQKTNVPKEGDPRDQKVINIGSQPLDKAAADTVFKALSHKDGKLTINHILAFIKYHSPLLEMVNWETFIASLPVGPDDIPV</sequence>
<dbReference type="AlphaFoldDB" id="S6B833"/>
<proteinExistence type="evidence at transcript level"/>